<dbReference type="Pfam" id="PF16209">
    <property type="entry name" value="PhoLip_ATPase_N"/>
    <property type="match status" value="1"/>
</dbReference>
<dbReference type="GO" id="GO:0045332">
    <property type="term" value="P:phospholipid translocation"/>
    <property type="evidence" value="ECO:0007669"/>
    <property type="project" value="TreeGrafter"/>
</dbReference>
<dbReference type="Proteomes" id="UP000694523">
    <property type="component" value="Unplaced"/>
</dbReference>
<dbReference type="GO" id="GO:0005886">
    <property type="term" value="C:plasma membrane"/>
    <property type="evidence" value="ECO:0007669"/>
    <property type="project" value="TreeGrafter"/>
</dbReference>
<dbReference type="GO" id="GO:0140326">
    <property type="term" value="F:ATPase-coupled intramembrane lipid transporter activity"/>
    <property type="evidence" value="ECO:0007669"/>
    <property type="project" value="TreeGrafter"/>
</dbReference>
<reference evidence="2" key="1">
    <citation type="submission" date="2025-08" db="UniProtKB">
        <authorList>
            <consortium name="Ensembl"/>
        </authorList>
    </citation>
    <scope>IDENTIFICATION</scope>
</reference>
<dbReference type="SUPFAM" id="SSF81665">
    <property type="entry name" value="Calcium ATPase, transmembrane domain M"/>
    <property type="match status" value="1"/>
</dbReference>
<dbReference type="PANTHER" id="PTHR24092">
    <property type="entry name" value="PROBABLE PHOSPHOLIPID-TRANSPORTING ATPASE"/>
    <property type="match status" value="1"/>
</dbReference>
<organism evidence="2 3">
    <name type="scientific">Neogobius melanostomus</name>
    <name type="common">round goby</name>
    <dbReference type="NCBI Taxonomy" id="47308"/>
    <lineage>
        <taxon>Eukaryota</taxon>
        <taxon>Metazoa</taxon>
        <taxon>Chordata</taxon>
        <taxon>Craniata</taxon>
        <taxon>Vertebrata</taxon>
        <taxon>Euteleostomi</taxon>
        <taxon>Actinopterygii</taxon>
        <taxon>Neopterygii</taxon>
        <taxon>Teleostei</taxon>
        <taxon>Neoteleostei</taxon>
        <taxon>Acanthomorphata</taxon>
        <taxon>Gobiaria</taxon>
        <taxon>Gobiiformes</taxon>
        <taxon>Gobioidei</taxon>
        <taxon>Gobiidae</taxon>
        <taxon>Benthophilinae</taxon>
        <taxon>Neogobiini</taxon>
        <taxon>Neogobius</taxon>
    </lineage>
</organism>
<evidence type="ECO:0000259" key="1">
    <source>
        <dbReference type="Pfam" id="PF16209"/>
    </source>
</evidence>
<name>A0A8C6S6T6_9GOBI</name>
<dbReference type="PANTHER" id="PTHR24092:SF218">
    <property type="entry name" value="PHOSPHOLIPID-TRANSPORTING ATPASE"/>
    <property type="match status" value="1"/>
</dbReference>
<feature type="domain" description="P-type ATPase N-terminal" evidence="1">
    <location>
        <begin position="40"/>
        <end position="94"/>
    </location>
</feature>
<keyword evidence="3" id="KW-1185">Reference proteome</keyword>
<protein>
    <recommendedName>
        <fullName evidence="1">P-type ATPase N-terminal domain-containing protein</fullName>
    </recommendedName>
</protein>
<accession>A0A8C6S6T6</accession>
<sequence length="146" mass="17140">DTCKLKFNAPVPLQSTDQHQQERTVVSSCCSDNQLTCLLKSYLNNRIRTTKYTVLSFVPKNLFEQLHRFANIYFIFLASLNFVPVVEAFQPEISMLPIIVVLIVTALKDIWEDFRRFRSDHEVNRLWCSVYCRYNGKLWDNVGDNQ</sequence>
<dbReference type="InterPro" id="IPR032631">
    <property type="entry name" value="P-type_ATPase_N"/>
</dbReference>
<dbReference type="AlphaFoldDB" id="A0A8C6S6T6"/>
<dbReference type="InterPro" id="IPR023298">
    <property type="entry name" value="ATPase_P-typ_TM_dom_sf"/>
</dbReference>
<evidence type="ECO:0000313" key="3">
    <source>
        <dbReference type="Proteomes" id="UP000694523"/>
    </source>
</evidence>
<dbReference type="Ensembl" id="ENSNMLT00000001968.1">
    <property type="protein sequence ID" value="ENSNMLP00000001697.1"/>
    <property type="gene ID" value="ENSNMLG00000001295.1"/>
</dbReference>
<reference evidence="2" key="2">
    <citation type="submission" date="2025-09" db="UniProtKB">
        <authorList>
            <consortium name="Ensembl"/>
        </authorList>
    </citation>
    <scope>IDENTIFICATION</scope>
</reference>
<evidence type="ECO:0000313" key="2">
    <source>
        <dbReference type="Ensembl" id="ENSNMLP00000001697.1"/>
    </source>
</evidence>
<proteinExistence type="predicted"/>